<dbReference type="RefSeq" id="WP_035250126.1">
    <property type="nucleotide sequence ID" value="NZ_AQQY01000004.1"/>
</dbReference>
<keyword evidence="3" id="KW-1185">Reference proteome</keyword>
<dbReference type="Pfam" id="PF09898">
    <property type="entry name" value="DUF2125"/>
    <property type="match status" value="1"/>
</dbReference>
<dbReference type="AlphaFoldDB" id="A0A058ZM38"/>
<comment type="caution">
    <text evidence="2">The sequence shown here is derived from an EMBL/GenBank/DDBJ whole genome shotgun (WGS) entry which is preliminary data.</text>
</comment>
<dbReference type="STRING" id="1461693.ATO10_07792"/>
<dbReference type="EMBL" id="AQQY01000004">
    <property type="protein sequence ID" value="KCV82275.1"/>
    <property type="molecule type" value="Genomic_DNA"/>
</dbReference>
<keyword evidence="1" id="KW-0732">Signal</keyword>
<evidence type="ECO:0000313" key="2">
    <source>
        <dbReference type="EMBL" id="KCV82275.1"/>
    </source>
</evidence>
<proteinExistence type="predicted"/>
<name>A0A058ZM38_9RHOB</name>
<dbReference type="InterPro" id="IPR018666">
    <property type="entry name" value="DUF2125"/>
</dbReference>
<organism evidence="2 3">
    <name type="scientific">Actibacterium atlanticum</name>
    <dbReference type="NCBI Taxonomy" id="1461693"/>
    <lineage>
        <taxon>Bacteria</taxon>
        <taxon>Pseudomonadati</taxon>
        <taxon>Pseudomonadota</taxon>
        <taxon>Alphaproteobacteria</taxon>
        <taxon>Rhodobacterales</taxon>
        <taxon>Roseobacteraceae</taxon>
        <taxon>Actibacterium</taxon>
    </lineage>
</organism>
<feature type="chain" id="PRO_5001572289" description="DUF2125 domain-containing protein" evidence="1">
    <location>
        <begin position="25"/>
        <end position="520"/>
    </location>
</feature>
<dbReference type="OrthoDB" id="7791409at2"/>
<reference evidence="2 3" key="1">
    <citation type="submission" date="2013-04" db="EMBL/GenBank/DDBJ databases">
        <title>Shimia sp. 22II-S11-Z10 Genome Sequencing.</title>
        <authorList>
            <person name="Lai Q."/>
            <person name="Li G."/>
            <person name="Shao Z."/>
        </authorList>
    </citation>
    <scope>NUCLEOTIDE SEQUENCE [LARGE SCALE GENOMIC DNA]</scope>
    <source>
        <strain evidence="3">22II-S11-Z10</strain>
    </source>
</reference>
<gene>
    <name evidence="2" type="ORF">ATO10_07792</name>
</gene>
<accession>A0A058ZM38</accession>
<sequence>MKVATSISATALLAGLFSAQTAYADLTAEETWDGIKTLAAQYGEVLTGTPKRSGSALIIEDAAFRYALSDLELNSDVAGQTVSKTGDVVFSGTLGDLTLTEQGDGSVALDLPSQMPVNFEMLTESGEDVDVDMLLTHAGLSAIYTGTPTAMTVTYSADKIALDVTELEVDGETFDLDIGFTLSDLAGTSETVLGDVLKIDGDFAGGLLSMFLKADDPEGTGTVDMTIEVADLKSVSTSAIPSGGYAQFTDFAKLLAAGYETKGDLSSGAVTMDVAFDGPDGDGSIKVGMSGTEGSVEMGDDVLSYEVLYKGLSAVASGSQILFPQVSIKVDESAFGLTMPMGATDTPRDLRLLTTLRGLEVDDFLWALFDPTGVLPRDPATLVVDLSGQAKWLVDIFDPAVAETLDSLPGELYALDIDALELDIAGARLTGSGDFDFDNTDLVTFNGMPAPEGKLNLKLVGGNGLLDKLIQLGLVPQDQAMGIRMMSGIFATPGDGDDTLLSEIAVQKDGSVLANGQRIK</sequence>
<dbReference type="eggNOG" id="COG2982">
    <property type="taxonomic scope" value="Bacteria"/>
</dbReference>
<evidence type="ECO:0000313" key="3">
    <source>
        <dbReference type="Proteomes" id="UP000024836"/>
    </source>
</evidence>
<evidence type="ECO:0000256" key="1">
    <source>
        <dbReference type="SAM" id="SignalP"/>
    </source>
</evidence>
<feature type="signal peptide" evidence="1">
    <location>
        <begin position="1"/>
        <end position="24"/>
    </location>
</feature>
<protein>
    <recommendedName>
        <fullName evidence="4">DUF2125 domain-containing protein</fullName>
    </recommendedName>
</protein>
<evidence type="ECO:0008006" key="4">
    <source>
        <dbReference type="Google" id="ProtNLM"/>
    </source>
</evidence>
<dbReference type="Proteomes" id="UP000024836">
    <property type="component" value="Unassembled WGS sequence"/>
</dbReference>